<protein>
    <submittedName>
        <fullName evidence="2">Uncharacterized protein</fullName>
    </submittedName>
</protein>
<proteinExistence type="predicted"/>
<feature type="compositionally biased region" description="Polar residues" evidence="1">
    <location>
        <begin position="10"/>
        <end position="21"/>
    </location>
</feature>
<evidence type="ECO:0000313" key="2">
    <source>
        <dbReference type="EMBL" id="MBX35293.1"/>
    </source>
</evidence>
<name>A0A2P2MYK0_RHIMU</name>
<sequence>MMENRLRGTKTYTSEISAQMS</sequence>
<dbReference type="AlphaFoldDB" id="A0A2P2MYK0"/>
<dbReference type="EMBL" id="GGEC01054809">
    <property type="protein sequence ID" value="MBX35293.1"/>
    <property type="molecule type" value="Transcribed_RNA"/>
</dbReference>
<evidence type="ECO:0000256" key="1">
    <source>
        <dbReference type="SAM" id="MobiDB-lite"/>
    </source>
</evidence>
<accession>A0A2P2MYK0</accession>
<reference evidence="2" key="1">
    <citation type="submission" date="2018-02" db="EMBL/GenBank/DDBJ databases">
        <title>Rhizophora mucronata_Transcriptome.</title>
        <authorList>
            <person name="Meera S.P."/>
            <person name="Sreeshan A."/>
            <person name="Augustine A."/>
        </authorList>
    </citation>
    <scope>NUCLEOTIDE SEQUENCE</scope>
    <source>
        <tissue evidence="2">Leaf</tissue>
    </source>
</reference>
<feature type="region of interest" description="Disordered" evidence="1">
    <location>
        <begin position="1"/>
        <end position="21"/>
    </location>
</feature>
<organism evidence="2">
    <name type="scientific">Rhizophora mucronata</name>
    <name type="common">Asiatic mangrove</name>
    <dbReference type="NCBI Taxonomy" id="61149"/>
    <lineage>
        <taxon>Eukaryota</taxon>
        <taxon>Viridiplantae</taxon>
        <taxon>Streptophyta</taxon>
        <taxon>Embryophyta</taxon>
        <taxon>Tracheophyta</taxon>
        <taxon>Spermatophyta</taxon>
        <taxon>Magnoliopsida</taxon>
        <taxon>eudicotyledons</taxon>
        <taxon>Gunneridae</taxon>
        <taxon>Pentapetalae</taxon>
        <taxon>rosids</taxon>
        <taxon>fabids</taxon>
        <taxon>Malpighiales</taxon>
        <taxon>Rhizophoraceae</taxon>
        <taxon>Rhizophora</taxon>
    </lineage>
</organism>